<keyword evidence="8" id="KW-1133">Transmembrane helix</keyword>
<dbReference type="InterPro" id="IPR010055">
    <property type="entry name" value="T2SS_protein-GspJ"/>
</dbReference>
<dbReference type="PROSITE" id="PS00409">
    <property type="entry name" value="PROKAR_NTER_METHYL"/>
    <property type="match status" value="1"/>
</dbReference>
<dbReference type="InterPro" id="IPR045584">
    <property type="entry name" value="Pilin-like"/>
</dbReference>
<evidence type="ECO:0000256" key="8">
    <source>
        <dbReference type="ARBA" id="ARBA00022989"/>
    </source>
</evidence>
<keyword evidence="6" id="KW-0997">Cell inner membrane</keyword>
<name>A0A1C2FZK8_9GAMM</name>
<dbReference type="SUPFAM" id="SSF54523">
    <property type="entry name" value="Pili subunits"/>
    <property type="match status" value="1"/>
</dbReference>
<comment type="similarity">
    <text evidence="2">Belongs to the GSP J family.</text>
</comment>
<protein>
    <recommendedName>
        <fullName evidence="3">Type II secretion system protein J</fullName>
    </recommendedName>
</protein>
<accession>A0A1C2FZK8</accession>
<evidence type="ECO:0000256" key="3">
    <source>
        <dbReference type="ARBA" id="ARBA00021539"/>
    </source>
</evidence>
<keyword evidence="11" id="KW-1185">Reference proteome</keyword>
<comment type="caution">
    <text evidence="10">The sequence shown here is derived from an EMBL/GenBank/DDBJ whole genome shotgun (WGS) entry which is preliminary data.</text>
</comment>
<evidence type="ECO:0000256" key="6">
    <source>
        <dbReference type="ARBA" id="ARBA00022519"/>
    </source>
</evidence>
<evidence type="ECO:0000256" key="4">
    <source>
        <dbReference type="ARBA" id="ARBA00022475"/>
    </source>
</evidence>
<dbReference type="STRING" id="163359.A9R16_15505"/>
<dbReference type="GO" id="GO:0015628">
    <property type="term" value="P:protein secretion by the type II secretion system"/>
    <property type="evidence" value="ECO:0007669"/>
    <property type="project" value="InterPro"/>
</dbReference>
<gene>
    <name evidence="10" type="primary">gspJ</name>
    <name evidence="10" type="ORF">C4900_11390</name>
</gene>
<keyword evidence="7" id="KW-0812">Transmembrane</keyword>
<evidence type="ECO:0000256" key="5">
    <source>
        <dbReference type="ARBA" id="ARBA00022481"/>
    </source>
</evidence>
<evidence type="ECO:0000256" key="2">
    <source>
        <dbReference type="ARBA" id="ARBA00011084"/>
    </source>
</evidence>
<evidence type="ECO:0000313" key="11">
    <source>
        <dbReference type="Proteomes" id="UP000253250"/>
    </source>
</evidence>
<dbReference type="Pfam" id="PF11612">
    <property type="entry name" value="T2SSJ"/>
    <property type="match status" value="1"/>
</dbReference>
<dbReference type="PANTHER" id="PTHR39583">
    <property type="entry name" value="TYPE II SECRETION SYSTEM PROTEIN J-RELATED"/>
    <property type="match status" value="1"/>
</dbReference>
<sequence>MTRNGGFTLLEMLVAIAIFAIVGAIAYTGLDRAMAIRTQLKSVRVRWQARGLAYYRLANDLAQARGRPVRDGAGTLVPAFIVRRMGRGVRLNFTTGGTPPFGSGPASDLRRVDYTVMHGQLIWRRWAVLDRAPGERRAKEVLVRGVRRFRVRLLASNGLYVRSWPLAGQPAADPTAVKVVLTLKDGRHIRWLFAVGR</sequence>
<evidence type="ECO:0000256" key="9">
    <source>
        <dbReference type="ARBA" id="ARBA00023136"/>
    </source>
</evidence>
<evidence type="ECO:0000256" key="7">
    <source>
        <dbReference type="ARBA" id="ARBA00022692"/>
    </source>
</evidence>
<dbReference type="GO" id="GO:0015627">
    <property type="term" value="C:type II protein secretion system complex"/>
    <property type="evidence" value="ECO:0007669"/>
    <property type="project" value="InterPro"/>
</dbReference>
<keyword evidence="9" id="KW-0472">Membrane</keyword>
<dbReference type="InterPro" id="IPR012902">
    <property type="entry name" value="N_methyl_site"/>
</dbReference>
<dbReference type="Gene3D" id="3.10.610.10">
    <property type="entry name" value="GSPII I/J protein-like"/>
    <property type="match status" value="1"/>
</dbReference>
<dbReference type="Pfam" id="PF07963">
    <property type="entry name" value="N_methyl"/>
    <property type="match status" value="1"/>
</dbReference>
<proteinExistence type="inferred from homology"/>
<reference evidence="10 11" key="1">
    <citation type="submission" date="2018-02" db="EMBL/GenBank/DDBJ databases">
        <title>Insights into the biology of acidophilic members of the Acidiferrobacteraceae family derived from comparative genomic analyses.</title>
        <authorList>
            <person name="Issotta F."/>
            <person name="Thyssen C."/>
            <person name="Mena C."/>
            <person name="Moya A."/>
            <person name="Bellenberg S."/>
            <person name="Sproer C."/>
            <person name="Covarrubias P.C."/>
            <person name="Sand W."/>
            <person name="Quatrini R."/>
            <person name="Vera M."/>
        </authorList>
    </citation>
    <scope>NUCLEOTIDE SEQUENCE [LARGE SCALE GENOMIC DNA]</scope>
    <source>
        <strain evidence="11">m-1</strain>
    </source>
</reference>
<organism evidence="10 11">
    <name type="scientific">Acidiferrobacter thiooxydans</name>
    <dbReference type="NCBI Taxonomy" id="163359"/>
    <lineage>
        <taxon>Bacteria</taxon>
        <taxon>Pseudomonadati</taxon>
        <taxon>Pseudomonadota</taxon>
        <taxon>Gammaproteobacteria</taxon>
        <taxon>Acidiferrobacterales</taxon>
        <taxon>Acidiferrobacteraceae</taxon>
        <taxon>Acidiferrobacter</taxon>
    </lineage>
</organism>
<dbReference type="PANTHER" id="PTHR39583:SF2">
    <property type="entry name" value="TYPE II SECRETION SYSTEM PROTEIN J"/>
    <property type="match status" value="1"/>
</dbReference>
<dbReference type="GO" id="GO:0005886">
    <property type="term" value="C:plasma membrane"/>
    <property type="evidence" value="ECO:0007669"/>
    <property type="project" value="UniProtKB-SubCell"/>
</dbReference>
<dbReference type="NCBIfam" id="TIGR01711">
    <property type="entry name" value="gspJ"/>
    <property type="match status" value="1"/>
</dbReference>
<dbReference type="EMBL" id="PSYR01000002">
    <property type="protein sequence ID" value="RCN56420.1"/>
    <property type="molecule type" value="Genomic_DNA"/>
</dbReference>
<comment type="subcellular location">
    <subcellularLocation>
        <location evidence="1">Cell inner membrane</location>
        <topology evidence="1">Single-pass membrane protein</topology>
    </subcellularLocation>
</comment>
<dbReference type="OrthoDB" id="9794345at2"/>
<keyword evidence="5" id="KW-0488">Methylation</keyword>
<dbReference type="RefSeq" id="WP_065971531.1">
    <property type="nucleotide sequence ID" value="NZ_CP080624.1"/>
</dbReference>
<dbReference type="AlphaFoldDB" id="A0A1C2FZK8"/>
<dbReference type="NCBIfam" id="TIGR02532">
    <property type="entry name" value="IV_pilin_GFxxxE"/>
    <property type="match status" value="1"/>
</dbReference>
<evidence type="ECO:0000313" key="10">
    <source>
        <dbReference type="EMBL" id="RCN56420.1"/>
    </source>
</evidence>
<keyword evidence="4" id="KW-1003">Cell membrane</keyword>
<evidence type="ECO:0000256" key="1">
    <source>
        <dbReference type="ARBA" id="ARBA00004377"/>
    </source>
</evidence>
<dbReference type="InterPro" id="IPR051621">
    <property type="entry name" value="T2SS_protein_J"/>
</dbReference>
<dbReference type="Proteomes" id="UP000253250">
    <property type="component" value="Unassembled WGS sequence"/>
</dbReference>